<keyword evidence="4 5" id="KW-0472">Membrane</keyword>
<keyword evidence="7" id="KW-1185">Reference proteome</keyword>
<organismHost>
    <name type="scientific">Odocoileus hemionus</name>
    <name type="common">Mule deer</name>
    <name type="synonym">Cervus hemionus</name>
    <dbReference type="NCBI Taxonomy" id="9872"/>
</organismHost>
<evidence type="ECO:0000256" key="4">
    <source>
        <dbReference type="ARBA" id="ARBA00023136"/>
    </source>
</evidence>
<reference evidence="6 7" key="1">
    <citation type="journal article" date="2005" name="J. Virol.">
        <title>Genome of deerpox virus.</title>
        <authorList>
            <person name="Afonso C.L."/>
            <person name="Delhon G."/>
            <person name="Tulman E.R."/>
            <person name="Lu Z."/>
            <person name="Zsak A."/>
            <person name="Becerra V.M."/>
            <person name="Zsak L."/>
            <person name="Kutish G.F."/>
            <person name="Rock D.L."/>
        </authorList>
    </citation>
    <scope>NUCLEOTIDE SEQUENCE [LARGE SCALE GENOMIC DNA]</scope>
    <source>
        <strain evidence="7">Mule deer/United States/W-848-83/1983</strain>
    </source>
</reference>
<sequence>MYMYSRKARNAISKIISNKLDFDKIPKSCFDVIIKYGLHGNLPSKFYDKAIEFDIANIRFMPSDSVKVEDLIELIDKTSSIDTKLYNHVLKHRKTLINHGIKFIKLMIYNNLLTRDDINFIISKKILTATQILKIDPMIASTNMILSKEDIIELIKSVPSYSIPYLYDNLSIDLKTLLYLSDTFNIAPTNESLLKLNDCVKAIELIKKYPEKNIINYISKNIKNNKCFIEKIHEIVKENLPMLLSGLNRFLYLSVPKSVLVSMYGIKCIAMFSLDVMTDIKYISDEDKKFIEINISLYDLRCKEFATVFRDHIMKTESRVITVNPENIIKKSCILKKPVRHLKVNEENGIEGILIHIDNALAKTKLSLSEIKNILANFRLNPCSVRNVLLSNVSTKTKIAALKAIKQWKSQTLTYTTTYQKMNKTVIIMDMLDSISTKILNNHANIFYKLKNFEKMAKMPLCNCLKCSTASYNIIKSNDVTIHERSNDDDLIKCLYDLVRYAIHGMVNPNIIGKRGWGPLISLLSDDVMKIKLNISDITESENFLFMGDIILSGNNLVNKLIPIVSTSVNNLTSTICFPLNESYAKVVLLLNIIIEYMFSILLYRIVIIQRFRNNREFISKIINSVFEGCGIYFCQLRVNENIDIEIDELIVKGSLPVHLIHLFLKVILIIFEDLNGTD</sequence>
<dbReference type="GeneID" id="3346380"/>
<comment type="subcellular location">
    <subcellularLocation>
        <location evidence="1">Membrane</location>
        <topology evidence="1">Single-pass membrane protein</topology>
    </subcellularLocation>
</comment>
<dbReference type="EMBL" id="AY689436">
    <property type="protein sequence ID" value="ABI99205.1"/>
    <property type="molecule type" value="Genomic_DNA"/>
</dbReference>
<dbReference type="RefSeq" id="YP_227425.1">
    <property type="nucleotide sequence ID" value="NC_006966.1"/>
</dbReference>
<dbReference type="InterPro" id="IPR021155">
    <property type="entry name" value="Poxvirus_E2/O1"/>
</dbReference>
<organism evidence="6 7">
    <name type="scientific">Deerpox virus (strain Mule deer/United States/W-848-83/1983)</name>
    <name type="common">DPV</name>
    <dbReference type="NCBI Taxonomy" id="305674"/>
    <lineage>
        <taxon>Viruses</taxon>
        <taxon>Varidnaviria</taxon>
        <taxon>Bamfordvirae</taxon>
        <taxon>Nucleocytoviricota</taxon>
        <taxon>Pokkesviricetes</taxon>
        <taxon>Chitovirales</taxon>
        <taxon>Poxviridae</taxon>
        <taxon>Chordopoxvirinae</taxon>
        <taxon>Cervidpoxvirus</taxon>
        <taxon>Cervidpoxvirus muledeerpox</taxon>
        <taxon>Mule deerpox virus</taxon>
    </lineage>
</organism>
<evidence type="ECO:0000313" key="7">
    <source>
        <dbReference type="Proteomes" id="UP000000866"/>
    </source>
</evidence>
<dbReference type="PIRSF" id="PIRSF015980">
    <property type="entry name" value="VAC_O1L"/>
    <property type="match status" value="1"/>
</dbReference>
<feature type="transmembrane region" description="Helical" evidence="5">
    <location>
        <begin position="587"/>
        <end position="607"/>
    </location>
</feature>
<evidence type="ECO:0000256" key="1">
    <source>
        <dbReference type="ARBA" id="ARBA00004167"/>
    </source>
</evidence>
<protein>
    <submittedName>
        <fullName evidence="6">Uncharacterized protein</fullName>
    </submittedName>
</protein>
<gene>
    <name evidence="6" type="ORF">DpV83gp050</name>
</gene>
<dbReference type="OrthoDB" id="5767at10239"/>
<dbReference type="Pfam" id="PF04497">
    <property type="entry name" value="Pox_E2-like"/>
    <property type="match status" value="1"/>
</dbReference>
<accession>Q08FV2</accession>
<keyword evidence="2 5" id="KW-0812">Transmembrane</keyword>
<proteinExistence type="predicted"/>
<keyword evidence="3 5" id="KW-1133">Transmembrane helix</keyword>
<dbReference type="Proteomes" id="UP000000866">
    <property type="component" value="Segment"/>
</dbReference>
<evidence type="ECO:0000256" key="3">
    <source>
        <dbReference type="ARBA" id="ARBA00022989"/>
    </source>
</evidence>
<dbReference type="GO" id="GO:0016020">
    <property type="term" value="C:membrane"/>
    <property type="evidence" value="ECO:0007669"/>
    <property type="project" value="UniProtKB-SubCell"/>
</dbReference>
<evidence type="ECO:0000313" key="6">
    <source>
        <dbReference type="EMBL" id="ABI99205.1"/>
    </source>
</evidence>
<evidence type="ECO:0000256" key="2">
    <source>
        <dbReference type="ARBA" id="ARBA00022692"/>
    </source>
</evidence>
<name>Q08FV2_DPV83</name>
<dbReference type="InterPro" id="IPR006732">
    <property type="entry name" value="Poxvirus_O1"/>
</dbReference>
<evidence type="ECO:0000256" key="5">
    <source>
        <dbReference type="SAM" id="Phobius"/>
    </source>
</evidence>
<dbReference type="KEGG" id="vg:3346380"/>